<accession>A0A2P2PDD2</accession>
<protein>
    <submittedName>
        <fullName evidence="1">Uncharacterized protein</fullName>
    </submittedName>
</protein>
<organism evidence="1">
    <name type="scientific">Rhizophora mucronata</name>
    <name type="common">Asiatic mangrove</name>
    <dbReference type="NCBI Taxonomy" id="61149"/>
    <lineage>
        <taxon>Eukaryota</taxon>
        <taxon>Viridiplantae</taxon>
        <taxon>Streptophyta</taxon>
        <taxon>Embryophyta</taxon>
        <taxon>Tracheophyta</taxon>
        <taxon>Spermatophyta</taxon>
        <taxon>Magnoliopsida</taxon>
        <taxon>eudicotyledons</taxon>
        <taxon>Gunneridae</taxon>
        <taxon>Pentapetalae</taxon>
        <taxon>rosids</taxon>
        <taxon>fabids</taxon>
        <taxon>Malpighiales</taxon>
        <taxon>Rhizophoraceae</taxon>
        <taxon>Rhizophora</taxon>
    </lineage>
</organism>
<dbReference type="EMBL" id="GGEC01072249">
    <property type="protein sequence ID" value="MBX52733.1"/>
    <property type="molecule type" value="Transcribed_RNA"/>
</dbReference>
<name>A0A2P2PDD2_RHIMU</name>
<reference evidence="1" key="1">
    <citation type="submission" date="2018-02" db="EMBL/GenBank/DDBJ databases">
        <title>Rhizophora mucronata_Transcriptome.</title>
        <authorList>
            <person name="Meera S.P."/>
            <person name="Sreeshan A."/>
            <person name="Augustine A."/>
        </authorList>
    </citation>
    <scope>NUCLEOTIDE SEQUENCE</scope>
    <source>
        <tissue evidence="1">Leaf</tissue>
    </source>
</reference>
<proteinExistence type="predicted"/>
<dbReference type="AlphaFoldDB" id="A0A2P2PDD2"/>
<evidence type="ECO:0000313" key="1">
    <source>
        <dbReference type="EMBL" id="MBX52733.1"/>
    </source>
</evidence>
<sequence length="38" mass="4381">MSTGTRLSFLMLPCLEPNILMKVLFKRGVKVCLQLLWT</sequence>